<feature type="region of interest" description="Disordered" evidence="1">
    <location>
        <begin position="1"/>
        <end position="64"/>
    </location>
</feature>
<organism evidence="2 3">
    <name type="scientific">Passalora fulva</name>
    <name type="common">Tomato leaf mold</name>
    <name type="synonym">Cladosporium fulvum</name>
    <dbReference type="NCBI Taxonomy" id="5499"/>
    <lineage>
        <taxon>Eukaryota</taxon>
        <taxon>Fungi</taxon>
        <taxon>Dikarya</taxon>
        <taxon>Ascomycota</taxon>
        <taxon>Pezizomycotina</taxon>
        <taxon>Dothideomycetes</taxon>
        <taxon>Dothideomycetidae</taxon>
        <taxon>Mycosphaerellales</taxon>
        <taxon>Mycosphaerellaceae</taxon>
        <taxon>Fulvia</taxon>
    </lineage>
</organism>
<name>A0A9Q8PL02_PASFU</name>
<dbReference type="AlphaFoldDB" id="A0A9Q8PL02"/>
<evidence type="ECO:0000313" key="2">
    <source>
        <dbReference type="EMBL" id="UJO24362.1"/>
    </source>
</evidence>
<sequence>MDMKGDKALPKKQYEARDAERIARNRDDDVSSRRTTQLVAEETWHSDPRRLETNELNDHDLLGH</sequence>
<dbReference type="KEGG" id="ffu:CLAFUR5_13939"/>
<proteinExistence type="predicted"/>
<dbReference type="Proteomes" id="UP000756132">
    <property type="component" value="Chromosome 12"/>
</dbReference>
<dbReference type="RefSeq" id="XP_047768728.1">
    <property type="nucleotide sequence ID" value="XM_047913087.1"/>
</dbReference>
<reference evidence="2" key="2">
    <citation type="journal article" date="2022" name="Microb. Genom.">
        <title>A chromosome-scale genome assembly of the tomato pathogen Cladosporium fulvum reveals a compartmentalized genome architecture and the presence of a dispensable chromosome.</title>
        <authorList>
            <person name="Zaccaron A.Z."/>
            <person name="Chen L.H."/>
            <person name="Samaras A."/>
            <person name="Stergiopoulos I."/>
        </authorList>
    </citation>
    <scope>NUCLEOTIDE SEQUENCE</scope>
    <source>
        <strain evidence="2">Race5_Kim</strain>
    </source>
</reference>
<reference evidence="2" key="1">
    <citation type="submission" date="2021-12" db="EMBL/GenBank/DDBJ databases">
        <authorList>
            <person name="Zaccaron A."/>
            <person name="Stergiopoulos I."/>
        </authorList>
    </citation>
    <scope>NUCLEOTIDE SEQUENCE</scope>
    <source>
        <strain evidence="2">Race5_Kim</strain>
    </source>
</reference>
<feature type="compositionally biased region" description="Basic and acidic residues" evidence="1">
    <location>
        <begin position="42"/>
        <end position="64"/>
    </location>
</feature>
<gene>
    <name evidence="2" type="ORF">CLAFUR5_13939</name>
</gene>
<dbReference type="GeneID" id="71993817"/>
<keyword evidence="3" id="KW-1185">Reference proteome</keyword>
<evidence type="ECO:0000313" key="3">
    <source>
        <dbReference type="Proteomes" id="UP000756132"/>
    </source>
</evidence>
<dbReference type="EMBL" id="CP090174">
    <property type="protein sequence ID" value="UJO24362.1"/>
    <property type="molecule type" value="Genomic_DNA"/>
</dbReference>
<accession>A0A9Q8PL02</accession>
<evidence type="ECO:0000256" key="1">
    <source>
        <dbReference type="SAM" id="MobiDB-lite"/>
    </source>
</evidence>
<protein>
    <submittedName>
        <fullName evidence="2">Uncharacterized protein</fullName>
    </submittedName>
</protein>
<feature type="compositionally biased region" description="Basic and acidic residues" evidence="1">
    <location>
        <begin position="1"/>
        <end position="32"/>
    </location>
</feature>